<dbReference type="InterPro" id="IPR032466">
    <property type="entry name" value="Metal_Hydrolase"/>
</dbReference>
<dbReference type="InterPro" id="IPR051781">
    <property type="entry name" value="Metallo-dep_Hydrolase"/>
</dbReference>
<dbReference type="HOGENOM" id="CLU_026493_0_0_10"/>
<dbReference type="SUPFAM" id="SSF51338">
    <property type="entry name" value="Composite domain of metallo-dependent hydrolases"/>
    <property type="match status" value="1"/>
</dbReference>
<evidence type="ECO:0000313" key="4">
    <source>
        <dbReference type="EMBL" id="AFL85952.1"/>
    </source>
</evidence>
<dbReference type="EMBL" id="CP003281">
    <property type="protein sequence ID" value="AFL85952.1"/>
    <property type="molecule type" value="Genomic_DNA"/>
</dbReference>
<dbReference type="PANTHER" id="PTHR43135">
    <property type="entry name" value="ALPHA-D-RIBOSE 1-METHYLPHOSPHONATE 5-TRIPHOSPHATE DIPHOSPHATASE"/>
    <property type="match status" value="1"/>
</dbReference>
<dbReference type="Pfam" id="PF01979">
    <property type="entry name" value="Amidohydro_1"/>
    <property type="match status" value="1"/>
</dbReference>
<dbReference type="PANTHER" id="PTHR43135:SF3">
    <property type="entry name" value="ALPHA-D-RIBOSE 1-METHYLPHOSPHONATE 5-TRIPHOSPHATE DIPHOSPHATASE"/>
    <property type="match status" value="1"/>
</dbReference>
<accession>I3Z9N4</accession>
<evidence type="ECO:0000313" key="5">
    <source>
        <dbReference type="Proteomes" id="UP000006050"/>
    </source>
</evidence>
<proteinExistence type="predicted"/>
<evidence type="ECO:0000256" key="1">
    <source>
        <dbReference type="SAM" id="Coils"/>
    </source>
</evidence>
<dbReference type="AlphaFoldDB" id="I3Z9N4"/>
<reference evidence="5" key="1">
    <citation type="submission" date="2012-06" db="EMBL/GenBank/DDBJ databases">
        <title>The complete genome of Belliella baltica DSM 15883.</title>
        <authorList>
            <person name="Lucas S."/>
            <person name="Copeland A."/>
            <person name="Lapidus A."/>
            <person name="Goodwin L."/>
            <person name="Pitluck S."/>
            <person name="Peters L."/>
            <person name="Mikhailova N."/>
            <person name="Davenport K."/>
            <person name="Kyrpides N."/>
            <person name="Mavromatis K."/>
            <person name="Pagani I."/>
            <person name="Ivanova N."/>
            <person name="Ovchinnikova G."/>
            <person name="Zeytun A."/>
            <person name="Detter J.C."/>
            <person name="Han C."/>
            <person name="Land M."/>
            <person name="Hauser L."/>
            <person name="Markowitz V."/>
            <person name="Cheng J.-F."/>
            <person name="Hugenholtz P."/>
            <person name="Woyke T."/>
            <person name="Wu D."/>
            <person name="Tindall B."/>
            <person name="Pomrenke H."/>
            <person name="Brambilla E."/>
            <person name="Klenk H.-P."/>
            <person name="Eisen J.A."/>
        </authorList>
    </citation>
    <scope>NUCLEOTIDE SEQUENCE [LARGE SCALE GENOMIC DNA]</scope>
    <source>
        <strain evidence="5">DSM 15883 / CIP 108006 / LMG 21964 / BA134</strain>
    </source>
</reference>
<feature type="region of interest" description="Disordered" evidence="2">
    <location>
        <begin position="118"/>
        <end position="143"/>
    </location>
</feature>
<dbReference type="STRING" id="866536.Belba_3450"/>
<dbReference type="InterPro" id="IPR006680">
    <property type="entry name" value="Amidohydro-rel"/>
</dbReference>
<keyword evidence="5" id="KW-1185">Reference proteome</keyword>
<evidence type="ECO:0000256" key="2">
    <source>
        <dbReference type="SAM" id="MobiDB-lite"/>
    </source>
</evidence>
<organism evidence="4 5">
    <name type="scientific">Belliella baltica (strain DSM 15883 / CIP 108006 / LMG 21964 / BA134)</name>
    <dbReference type="NCBI Taxonomy" id="866536"/>
    <lineage>
        <taxon>Bacteria</taxon>
        <taxon>Pseudomonadati</taxon>
        <taxon>Bacteroidota</taxon>
        <taxon>Cytophagia</taxon>
        <taxon>Cytophagales</taxon>
        <taxon>Cyclobacteriaceae</taxon>
        <taxon>Belliella</taxon>
    </lineage>
</organism>
<protein>
    <submittedName>
        <fullName evidence="4">Amidohydrolase, imidazolonepropionase</fullName>
    </submittedName>
</protein>
<dbReference type="KEGG" id="bbd:Belba_3450"/>
<dbReference type="Gene3D" id="3.20.20.140">
    <property type="entry name" value="Metal-dependent hydrolases"/>
    <property type="match status" value="2"/>
</dbReference>
<dbReference type="eggNOG" id="COG1228">
    <property type="taxonomic scope" value="Bacteria"/>
</dbReference>
<gene>
    <name evidence="4" type="ordered locus">Belba_3450</name>
</gene>
<feature type="domain" description="Amidohydrolase-related" evidence="3">
    <location>
        <begin position="358"/>
        <end position="447"/>
    </location>
</feature>
<dbReference type="InterPro" id="IPR011059">
    <property type="entry name" value="Metal-dep_hydrolase_composite"/>
</dbReference>
<dbReference type="Proteomes" id="UP000006050">
    <property type="component" value="Chromosome"/>
</dbReference>
<feature type="coiled-coil region" evidence="1">
    <location>
        <begin position="330"/>
        <end position="357"/>
    </location>
</feature>
<keyword evidence="4" id="KW-0378">Hydrolase</keyword>
<dbReference type="GO" id="GO:0016810">
    <property type="term" value="F:hydrolase activity, acting on carbon-nitrogen (but not peptide) bonds"/>
    <property type="evidence" value="ECO:0007669"/>
    <property type="project" value="InterPro"/>
</dbReference>
<sequence length="580" mass="62285">MLAYRLIKFNKTSIYRMNIYTKIKLQGSLIVAVFFLAFISVKAQSDPSGTKRVTSTYAIKNATITTAPGKTITGATILFKDGLIQAVGTNVSLPAGTDVINGDSLFIYPGFIDGGSSAGVTRPSEPERPSNFDSSNPSDELAGITPWRNVIDQVDMNNNAISDWRKVGFTIAHMIPDGGMIAGKSAIVVFGSSSSTNILAQQTALSARFRGSRGMYPGTPLGVMAKFRDVYKNAELSAKHQNIFASNVGLNRPEINKTLEAMYPVLDKKIPVIFEVSNDLEIRRALRLQKELGFNLMLLGVTEVDKVLSEIKAANATVLLSLTLPEDKTKNKSEDLNEEAQNRTDRVKEAYETALKQAGMLEEAGVKFGFTTSGSKSGDLMKNLKIMIDNGLSEDAALAALTINNAQNLGIQKFAGTLEKGKLANMVITTAPIFTEDAQIKHVVADGYVFDYEIKPKKAANGNKNGNGTSGVSGTWEYISDTPAGSSGGMMMIDNSTNGYEGTITYDDPAGNGKAQATMKNISVKDGKMSFTFDVSAGGMEISVSVNGDLTDDQFTGRMSLAEFGSFPLTATKKPNQSNL</sequence>
<evidence type="ECO:0000259" key="3">
    <source>
        <dbReference type="Pfam" id="PF01979"/>
    </source>
</evidence>
<keyword evidence="1" id="KW-0175">Coiled coil</keyword>
<name>I3Z9N4_BELBD</name>
<dbReference type="SUPFAM" id="SSF51556">
    <property type="entry name" value="Metallo-dependent hydrolases"/>
    <property type="match status" value="1"/>
</dbReference>